<organism evidence="1 2">
    <name type="scientific">Xanthomonas nasturtii</name>
    <dbReference type="NCBI Taxonomy" id="1843581"/>
    <lineage>
        <taxon>Bacteria</taxon>
        <taxon>Pseudomonadati</taxon>
        <taxon>Pseudomonadota</taxon>
        <taxon>Gammaproteobacteria</taxon>
        <taxon>Lysobacterales</taxon>
        <taxon>Lysobacteraceae</taxon>
        <taxon>Xanthomonas</taxon>
    </lineage>
</organism>
<evidence type="ECO:0000313" key="1">
    <source>
        <dbReference type="EMBL" id="RFF37360.1"/>
    </source>
</evidence>
<name>A0A3E1KFH2_9XANT</name>
<accession>A0A3E1KFH2</accession>
<protein>
    <submittedName>
        <fullName evidence="1">Uncharacterized protein</fullName>
    </submittedName>
</protein>
<comment type="caution">
    <text evidence="1">The sequence shown here is derived from an EMBL/GenBank/DDBJ whole genome shotgun (WGS) entry which is preliminary data.</text>
</comment>
<reference evidence="1 2" key="1">
    <citation type="submission" date="2018-08" db="EMBL/GenBank/DDBJ databases">
        <title>Genome sequencing of X. nasturtii WHRI 8984.</title>
        <authorList>
            <person name="Studholme D.J."/>
            <person name="Mchugh J."/>
            <person name="Vicente J."/>
        </authorList>
    </citation>
    <scope>NUCLEOTIDE SEQUENCE [LARGE SCALE GENOMIC DNA]</scope>
    <source>
        <strain evidence="1 2">WHRI 8984</strain>
    </source>
</reference>
<dbReference type="EMBL" id="QUZM01000044">
    <property type="protein sequence ID" value="RFF37360.1"/>
    <property type="molecule type" value="Genomic_DNA"/>
</dbReference>
<sequence>MTAPQQATARERTITVDATRHMPLHAAASARCQRAGPPPARTDASSSDACCAAACCTDARPLNAWSTLPTVTALMRNSATFLTHAVKHPHCEFHVSVELTKIKQARLWTPDTDARESTSLRRNLVPEDK</sequence>
<gene>
    <name evidence="1" type="ORF">DZD52_17205</name>
</gene>
<dbReference type="RefSeq" id="WP_116906556.1">
    <property type="nucleotide sequence ID" value="NZ_JAMBEG010000046.1"/>
</dbReference>
<dbReference type="AlphaFoldDB" id="A0A3E1KFH2"/>
<dbReference type="Proteomes" id="UP000259570">
    <property type="component" value="Unassembled WGS sequence"/>
</dbReference>
<proteinExistence type="predicted"/>
<evidence type="ECO:0000313" key="2">
    <source>
        <dbReference type="Proteomes" id="UP000259570"/>
    </source>
</evidence>